<gene>
    <name evidence="1" type="ORF">S01H1_05322</name>
</gene>
<name>X0S9K7_9ZZZZ</name>
<accession>X0S9K7</accession>
<dbReference type="EMBL" id="BARS01002775">
    <property type="protein sequence ID" value="GAF72607.1"/>
    <property type="molecule type" value="Genomic_DNA"/>
</dbReference>
<reference evidence="1" key="1">
    <citation type="journal article" date="2014" name="Front. Microbiol.">
        <title>High frequency of phylogenetically diverse reductive dehalogenase-homologous genes in deep subseafloor sedimentary metagenomes.</title>
        <authorList>
            <person name="Kawai M."/>
            <person name="Futagami T."/>
            <person name="Toyoda A."/>
            <person name="Takaki Y."/>
            <person name="Nishi S."/>
            <person name="Hori S."/>
            <person name="Arai W."/>
            <person name="Tsubouchi T."/>
            <person name="Morono Y."/>
            <person name="Uchiyama I."/>
            <person name="Ito T."/>
            <person name="Fujiyama A."/>
            <person name="Inagaki F."/>
            <person name="Takami H."/>
        </authorList>
    </citation>
    <scope>NUCLEOTIDE SEQUENCE</scope>
    <source>
        <strain evidence="1">Expedition CK06-06</strain>
    </source>
</reference>
<sequence length="154" mass="17723">MEKFGLYMGGMLFEYEGSASFIPRTSIKVFDKEMNNADTGLNIDAVAWIERPMIEADRASLLVNDFENRIIWKRPTKKVVPEKVLKQYNKAIEAQQVLAELMEDIFVGDCISVRIKKDSITFLDFKGKVIQKYHLYDGESERLKQALVKIGPKK</sequence>
<comment type="caution">
    <text evidence="1">The sequence shown here is derived from an EMBL/GenBank/DDBJ whole genome shotgun (WGS) entry which is preliminary data.</text>
</comment>
<dbReference type="AlphaFoldDB" id="X0S9K7"/>
<protein>
    <submittedName>
        <fullName evidence="1">Uncharacterized protein</fullName>
    </submittedName>
</protein>
<proteinExistence type="predicted"/>
<evidence type="ECO:0000313" key="1">
    <source>
        <dbReference type="EMBL" id="GAF72607.1"/>
    </source>
</evidence>
<organism evidence="1">
    <name type="scientific">marine sediment metagenome</name>
    <dbReference type="NCBI Taxonomy" id="412755"/>
    <lineage>
        <taxon>unclassified sequences</taxon>
        <taxon>metagenomes</taxon>
        <taxon>ecological metagenomes</taxon>
    </lineage>
</organism>